<organism evidence="1 2">
    <name type="scientific">Heracleum sosnowskyi</name>
    <dbReference type="NCBI Taxonomy" id="360622"/>
    <lineage>
        <taxon>Eukaryota</taxon>
        <taxon>Viridiplantae</taxon>
        <taxon>Streptophyta</taxon>
        <taxon>Embryophyta</taxon>
        <taxon>Tracheophyta</taxon>
        <taxon>Spermatophyta</taxon>
        <taxon>Magnoliopsida</taxon>
        <taxon>eudicotyledons</taxon>
        <taxon>Gunneridae</taxon>
        <taxon>Pentapetalae</taxon>
        <taxon>asterids</taxon>
        <taxon>campanulids</taxon>
        <taxon>Apiales</taxon>
        <taxon>Apiaceae</taxon>
        <taxon>Apioideae</taxon>
        <taxon>apioid superclade</taxon>
        <taxon>Tordylieae</taxon>
        <taxon>Tordyliinae</taxon>
        <taxon>Heracleum</taxon>
    </lineage>
</organism>
<evidence type="ECO:0000313" key="1">
    <source>
        <dbReference type="EMBL" id="KAK1382316.1"/>
    </source>
</evidence>
<evidence type="ECO:0000313" key="2">
    <source>
        <dbReference type="Proteomes" id="UP001237642"/>
    </source>
</evidence>
<name>A0AAD8IC33_9APIA</name>
<comment type="caution">
    <text evidence="1">The sequence shown here is derived from an EMBL/GenBank/DDBJ whole genome shotgun (WGS) entry which is preliminary data.</text>
</comment>
<accession>A0AAD8IC33</accession>
<dbReference type="EMBL" id="JAUIZM010000005">
    <property type="protein sequence ID" value="KAK1382316.1"/>
    <property type="molecule type" value="Genomic_DNA"/>
</dbReference>
<reference evidence="1" key="1">
    <citation type="submission" date="2023-02" db="EMBL/GenBank/DDBJ databases">
        <title>Genome of toxic invasive species Heracleum sosnowskyi carries increased number of genes despite the absence of recent whole-genome duplications.</title>
        <authorList>
            <person name="Schelkunov M."/>
            <person name="Shtratnikova V."/>
            <person name="Makarenko M."/>
            <person name="Klepikova A."/>
            <person name="Omelchenko D."/>
            <person name="Novikova G."/>
            <person name="Obukhova E."/>
            <person name="Bogdanov V."/>
            <person name="Penin A."/>
            <person name="Logacheva M."/>
        </authorList>
    </citation>
    <scope>NUCLEOTIDE SEQUENCE</scope>
    <source>
        <strain evidence="1">Hsosn_3</strain>
        <tissue evidence="1">Leaf</tissue>
    </source>
</reference>
<keyword evidence="2" id="KW-1185">Reference proteome</keyword>
<dbReference type="Proteomes" id="UP001237642">
    <property type="component" value="Unassembled WGS sequence"/>
</dbReference>
<proteinExistence type="predicted"/>
<dbReference type="AlphaFoldDB" id="A0AAD8IC33"/>
<gene>
    <name evidence="1" type="ORF">POM88_020051</name>
</gene>
<sequence length="181" mass="20783">MLKKCKYKGTEAIEVWEPKMVLHVFEKLKTLNMKGCNSSVLAYTFTKRFFQILSEFGHQINFYIASEDFPDWISQFRNIKRSTMSINLPPNVSHNLLGMILCFEHLEDDLIEYSVENAKSGFILQGILNNYNHDSLLVIVPTSIFPVMDVTITTEEMDEQESALIKLPVESLRIVCPSGNK</sequence>
<protein>
    <submittedName>
        <fullName evidence="1">Uncharacterized protein</fullName>
    </submittedName>
</protein>
<reference evidence="1" key="2">
    <citation type="submission" date="2023-05" db="EMBL/GenBank/DDBJ databases">
        <authorList>
            <person name="Schelkunov M.I."/>
        </authorList>
    </citation>
    <scope>NUCLEOTIDE SEQUENCE</scope>
    <source>
        <strain evidence="1">Hsosn_3</strain>
        <tissue evidence="1">Leaf</tissue>
    </source>
</reference>